<evidence type="ECO:0000256" key="2">
    <source>
        <dbReference type="RuleBase" id="RU367034"/>
    </source>
</evidence>
<dbReference type="AlphaFoldDB" id="A0A6A6LXS5"/>
<comment type="caution">
    <text evidence="4">The sequence shown here is derived from an EMBL/GenBank/DDBJ whole genome shotgun (WGS) entry which is preliminary data.</text>
</comment>
<dbReference type="GO" id="GO:0030036">
    <property type="term" value="P:actin cytoskeleton organization"/>
    <property type="evidence" value="ECO:0007669"/>
    <property type="project" value="UniProtKB-UniRule"/>
</dbReference>
<evidence type="ECO:0000256" key="3">
    <source>
        <dbReference type="SAM" id="MobiDB-lite"/>
    </source>
</evidence>
<dbReference type="EMBL" id="JAAGAX010000008">
    <property type="protein sequence ID" value="KAF2305317.1"/>
    <property type="molecule type" value="Genomic_DNA"/>
</dbReference>
<feature type="region of interest" description="Disordered" evidence="3">
    <location>
        <begin position="1"/>
        <end position="65"/>
    </location>
</feature>
<evidence type="ECO:0000313" key="4">
    <source>
        <dbReference type="EMBL" id="KAF2305317.1"/>
    </source>
</evidence>
<comment type="similarity">
    <text evidence="1 2">Belongs to the SCAR/WAVE family.</text>
</comment>
<sequence length="568" mass="61899">MTQHISVDFPAKSESHVASDISPNKGMVSELPISIPSNTVAHEHTSNINEEPSSSDNIGSSASADALDGLEVESVVNDLSSSGHEFSNLIEPLNEKTVSRIDQVSRSPKIQESAKTQESAKSQESPRSHESAKSQESPKIQELAKSQESPKSQESQSELSSVPSVSFWTNGGLLGLEPSKPPDFAVSNTSTQDSLTRCKDVKATSFETSQENVENSAQMFGLGNRLLINGLRKKMSLVPDNKPEVASSLKTSALEQGNGNHSFAYNATPGKALNAKFGHKSIVDSLTSSPPLEHMKMSFHPVDGFEASKLKLKFPDGNHSSGSFRDMFPSFQLIISLYVDDCLSHHSDSYSEQWESGESPENQDRELSISPLLARSPSFDAVNPVPQEKAKDKLDPRNLVELQNPRNCNPAPPPPPPVQWWVTKPASCMAEEKQNTISDAVSEQHAADLKLSGSTISQQHKPAPDNEQQTDEEAITFKPKSKQDHCQLNAQKEVNLPPNGKGLDEKEDFLHQIRAKSFTLRRTVTAKPTFTSVPATNDKVSAILEKANAIRQAVGSDDGEDDDTWSDT</sequence>
<evidence type="ECO:0000256" key="1">
    <source>
        <dbReference type="ARBA" id="ARBA00006993"/>
    </source>
</evidence>
<keyword evidence="2" id="KW-0009">Actin-binding</keyword>
<protein>
    <recommendedName>
        <fullName evidence="2">Protein SCAR</fullName>
    </recommendedName>
    <alternativeName>
        <fullName evidence="2">Protein WAVE</fullName>
    </alternativeName>
</protein>
<keyword evidence="5" id="KW-1185">Reference proteome</keyword>
<feature type="compositionally biased region" description="Polar residues" evidence="3">
    <location>
        <begin position="35"/>
        <end position="52"/>
    </location>
</feature>
<keyword evidence="2" id="KW-0206">Cytoskeleton</keyword>
<keyword evidence="2" id="KW-0963">Cytoplasm</keyword>
<comment type="subcellular location">
    <subcellularLocation>
        <location evidence="2">Cytoplasm</location>
        <location evidence="2">Cytoskeleton</location>
    </subcellularLocation>
</comment>
<gene>
    <name evidence="4" type="ORF">GH714_003663</name>
</gene>
<dbReference type="InterPro" id="IPR028288">
    <property type="entry name" value="SCAR/WAVE_fam"/>
</dbReference>
<reference evidence="4 5" key="1">
    <citation type="journal article" date="2020" name="Mol. Plant">
        <title>The Chromosome-Based Rubber Tree Genome Provides New Insights into Spurge Genome Evolution and Rubber Biosynthesis.</title>
        <authorList>
            <person name="Liu J."/>
            <person name="Shi C."/>
            <person name="Shi C.C."/>
            <person name="Li W."/>
            <person name="Zhang Q.J."/>
            <person name="Zhang Y."/>
            <person name="Li K."/>
            <person name="Lu H.F."/>
            <person name="Shi C."/>
            <person name="Zhu S.T."/>
            <person name="Xiao Z.Y."/>
            <person name="Nan H."/>
            <person name="Yue Y."/>
            <person name="Zhu X.G."/>
            <person name="Wu Y."/>
            <person name="Hong X.N."/>
            <person name="Fan G.Y."/>
            <person name="Tong Y."/>
            <person name="Zhang D."/>
            <person name="Mao C.L."/>
            <person name="Liu Y.L."/>
            <person name="Hao S.J."/>
            <person name="Liu W.Q."/>
            <person name="Lv M.Q."/>
            <person name="Zhang H.B."/>
            <person name="Liu Y."/>
            <person name="Hu-Tang G.R."/>
            <person name="Wang J.P."/>
            <person name="Wang J.H."/>
            <person name="Sun Y.H."/>
            <person name="Ni S.B."/>
            <person name="Chen W.B."/>
            <person name="Zhang X.C."/>
            <person name="Jiao Y.N."/>
            <person name="Eichler E.E."/>
            <person name="Li G.H."/>
            <person name="Liu X."/>
            <person name="Gao L.Z."/>
        </authorList>
    </citation>
    <scope>NUCLEOTIDE SEQUENCE [LARGE SCALE GENOMIC DNA]</scope>
    <source>
        <strain evidence="5">cv. GT1</strain>
        <tissue evidence="4">Leaf</tissue>
    </source>
</reference>
<comment type="function">
    <text evidence="2">Involved in regulation of actin and microtubule organization. Part of a WAVE complex that activates the Arp2/3 complex.</text>
</comment>
<dbReference type="GO" id="GO:0005856">
    <property type="term" value="C:cytoskeleton"/>
    <property type="evidence" value="ECO:0007669"/>
    <property type="project" value="UniProtKB-SubCell"/>
</dbReference>
<feature type="compositionally biased region" description="Polar residues" evidence="3">
    <location>
        <begin position="100"/>
        <end position="123"/>
    </location>
</feature>
<feature type="compositionally biased region" description="Low complexity" evidence="3">
    <location>
        <begin position="146"/>
        <end position="163"/>
    </location>
</feature>
<dbReference type="PANTHER" id="PTHR12902:SF33">
    <property type="entry name" value="PROTEIN SCAR3"/>
    <property type="match status" value="1"/>
</dbReference>
<evidence type="ECO:0000313" key="5">
    <source>
        <dbReference type="Proteomes" id="UP000467840"/>
    </source>
</evidence>
<feature type="region of interest" description="Disordered" evidence="3">
    <location>
        <begin position="375"/>
        <end position="394"/>
    </location>
</feature>
<dbReference type="GO" id="GO:0034237">
    <property type="term" value="F:protein kinase A regulatory subunit binding"/>
    <property type="evidence" value="ECO:0007669"/>
    <property type="project" value="TreeGrafter"/>
</dbReference>
<dbReference type="PANTHER" id="PTHR12902">
    <property type="entry name" value="WASP-1"/>
    <property type="match status" value="1"/>
</dbReference>
<feature type="compositionally biased region" description="Basic and acidic residues" evidence="3">
    <location>
        <begin position="124"/>
        <end position="133"/>
    </location>
</feature>
<dbReference type="GO" id="GO:0003779">
    <property type="term" value="F:actin binding"/>
    <property type="evidence" value="ECO:0007669"/>
    <property type="project" value="UniProtKB-UniRule"/>
</dbReference>
<accession>A0A6A6LXS5</accession>
<organism evidence="4 5">
    <name type="scientific">Hevea brasiliensis</name>
    <name type="common">Para rubber tree</name>
    <name type="synonym">Siphonia brasiliensis</name>
    <dbReference type="NCBI Taxonomy" id="3981"/>
    <lineage>
        <taxon>Eukaryota</taxon>
        <taxon>Viridiplantae</taxon>
        <taxon>Streptophyta</taxon>
        <taxon>Embryophyta</taxon>
        <taxon>Tracheophyta</taxon>
        <taxon>Spermatophyta</taxon>
        <taxon>Magnoliopsida</taxon>
        <taxon>eudicotyledons</taxon>
        <taxon>Gunneridae</taxon>
        <taxon>Pentapetalae</taxon>
        <taxon>rosids</taxon>
        <taxon>fabids</taxon>
        <taxon>Malpighiales</taxon>
        <taxon>Euphorbiaceae</taxon>
        <taxon>Crotonoideae</taxon>
        <taxon>Micrandreae</taxon>
        <taxon>Hevea</taxon>
    </lineage>
</organism>
<name>A0A6A6LXS5_HEVBR</name>
<feature type="compositionally biased region" description="Low complexity" evidence="3">
    <location>
        <begin position="54"/>
        <end position="65"/>
    </location>
</feature>
<dbReference type="GO" id="GO:2000601">
    <property type="term" value="P:positive regulation of Arp2/3 complex-mediated actin nucleation"/>
    <property type="evidence" value="ECO:0007669"/>
    <property type="project" value="TreeGrafter"/>
</dbReference>
<dbReference type="GO" id="GO:0071933">
    <property type="term" value="F:Arp2/3 complex binding"/>
    <property type="evidence" value="ECO:0007669"/>
    <property type="project" value="TreeGrafter"/>
</dbReference>
<proteinExistence type="inferred from homology"/>
<dbReference type="Proteomes" id="UP000467840">
    <property type="component" value="Chromosome 9"/>
</dbReference>
<feature type="region of interest" description="Disordered" evidence="3">
    <location>
        <begin position="80"/>
        <end position="163"/>
    </location>
</feature>